<evidence type="ECO:0000313" key="1">
    <source>
        <dbReference type="EMBL" id="CAB4670000.1"/>
    </source>
</evidence>
<dbReference type="EMBL" id="CAEZWV010000011">
    <property type="protein sequence ID" value="CAB4670000.1"/>
    <property type="molecule type" value="Genomic_DNA"/>
</dbReference>
<accession>A0A6J6M781</accession>
<sequence>MSTSIIVFAIVSALAVFAIAAVVVGREARRLDAVAPRVVYEIDQAVEFVSESLPENTQARLTSTEVRALLLGHLNWMSERDLMPRDVIDRRQSIDTPVVADETALAAYLLSESVARGVDVLDDVDVVFVLDAHNAYLAAIGAVGPQADSL</sequence>
<dbReference type="AlphaFoldDB" id="A0A6J6M781"/>
<protein>
    <submittedName>
        <fullName evidence="1">Unannotated protein</fullName>
    </submittedName>
</protein>
<name>A0A6J6M781_9ZZZZ</name>
<gene>
    <name evidence="1" type="ORF">UFOPK2295_00741</name>
</gene>
<proteinExistence type="predicted"/>
<organism evidence="1">
    <name type="scientific">freshwater metagenome</name>
    <dbReference type="NCBI Taxonomy" id="449393"/>
    <lineage>
        <taxon>unclassified sequences</taxon>
        <taxon>metagenomes</taxon>
        <taxon>ecological metagenomes</taxon>
    </lineage>
</organism>
<reference evidence="1" key="1">
    <citation type="submission" date="2020-05" db="EMBL/GenBank/DDBJ databases">
        <authorList>
            <person name="Chiriac C."/>
            <person name="Salcher M."/>
            <person name="Ghai R."/>
            <person name="Kavagutti S V."/>
        </authorList>
    </citation>
    <scope>NUCLEOTIDE SEQUENCE</scope>
</reference>